<name>A0A1I5S6R8_9FIRM</name>
<keyword evidence="2" id="KW-1185">Reference proteome</keyword>
<gene>
    <name evidence="1" type="ORF">SAMN05444406_10213</name>
</gene>
<evidence type="ECO:0000313" key="2">
    <source>
        <dbReference type="Proteomes" id="UP000198577"/>
    </source>
</evidence>
<dbReference type="OrthoDB" id="9783597at2"/>
<protein>
    <recommendedName>
        <fullName evidence="3">DUF4364 family protein</fullName>
    </recommendedName>
</protein>
<dbReference type="RefSeq" id="WP_025746890.1">
    <property type="nucleotide sequence ID" value="NZ_FOXR01000002.1"/>
</dbReference>
<dbReference type="STRING" id="937334.SAMN05444406_10213"/>
<dbReference type="Pfam" id="PF14277">
    <property type="entry name" value="DUF4364"/>
    <property type="match status" value="1"/>
</dbReference>
<dbReference type="AlphaFoldDB" id="A0A1I5S6R8"/>
<evidence type="ECO:0008006" key="3">
    <source>
        <dbReference type="Google" id="ProtNLM"/>
    </source>
</evidence>
<reference evidence="1 2" key="1">
    <citation type="submission" date="2016-10" db="EMBL/GenBank/DDBJ databases">
        <authorList>
            <person name="de Groot N.N."/>
        </authorList>
    </citation>
    <scope>NUCLEOTIDE SEQUENCE [LARGE SCALE GENOMIC DNA]</scope>
    <source>
        <strain evidence="1 2">DSM 20678</strain>
    </source>
</reference>
<dbReference type="InterPro" id="IPR025374">
    <property type="entry name" value="DUF4364"/>
</dbReference>
<organism evidence="1 2">
    <name type="scientific">Caldicoprobacter faecalis</name>
    <dbReference type="NCBI Taxonomy" id="937334"/>
    <lineage>
        <taxon>Bacteria</taxon>
        <taxon>Bacillati</taxon>
        <taxon>Bacillota</taxon>
        <taxon>Clostridia</taxon>
        <taxon>Caldicoprobacterales</taxon>
        <taxon>Caldicoprobacteraceae</taxon>
        <taxon>Caldicoprobacter</taxon>
    </lineage>
</organism>
<sequence>MPDQAAHLAENKLSILYYLRSLDIPLTNSQITQFFLENNVMNYFDLQQLLGELVSSQHISCLDTGHKSFYSLTPMGLKTLNFFKNRIPEWLREAIDIYARQNRNRFKRENQIVAEYKRVSPDEYEVTCKVMENDITLIELKLSVTDSKQARIICNNWDTKAPEIYRFIMQNLSV</sequence>
<proteinExistence type="predicted"/>
<accession>A0A1I5S6R8</accession>
<dbReference type="EMBL" id="FOXR01000002">
    <property type="protein sequence ID" value="SFP66380.1"/>
    <property type="molecule type" value="Genomic_DNA"/>
</dbReference>
<dbReference type="Proteomes" id="UP000198577">
    <property type="component" value="Unassembled WGS sequence"/>
</dbReference>
<evidence type="ECO:0000313" key="1">
    <source>
        <dbReference type="EMBL" id="SFP66380.1"/>
    </source>
</evidence>